<evidence type="ECO:0000313" key="2">
    <source>
        <dbReference type="EMBL" id="KAG5265506.1"/>
    </source>
</evidence>
<evidence type="ECO:0000256" key="1">
    <source>
        <dbReference type="SAM" id="MobiDB-lite"/>
    </source>
</evidence>
<gene>
    <name evidence="2" type="ORF">AALO_G00243240</name>
</gene>
<evidence type="ECO:0000313" key="3">
    <source>
        <dbReference type="Proteomes" id="UP000823561"/>
    </source>
</evidence>
<keyword evidence="3" id="KW-1185">Reference proteome</keyword>
<feature type="region of interest" description="Disordered" evidence="1">
    <location>
        <begin position="299"/>
        <end position="320"/>
    </location>
</feature>
<name>A0AAV6FVX1_9TELE</name>
<accession>A0AAV6FVX1</accession>
<feature type="compositionally biased region" description="Acidic residues" evidence="1">
    <location>
        <begin position="876"/>
        <end position="889"/>
    </location>
</feature>
<protein>
    <submittedName>
        <fullName evidence="2">Uncharacterized protein</fullName>
    </submittedName>
</protein>
<feature type="compositionally biased region" description="Low complexity" evidence="1">
    <location>
        <begin position="432"/>
        <end position="441"/>
    </location>
</feature>
<sequence>MGKPLSRPGCLRQSPCCSKKGEDGDAFNEDGYIPQRSIYDTMCINEHIDHGSAHSTLGSRGAQNAAFPSNGSLEPIQLDIFDKRSPQVSSFGRRLDERVIFDSLKLAHDEQTRSPGGYARTVSPSVSCSSAPCGSGSMNKRYHHQDSGKKENLCRHSWKVVTPPKYPECIELSPGEKHLLNPGMAFFPGSLSSPRSPQISPFSGSPLSAGAHTPPVFFSPGKPLLFHQEQFHRQSLPAKFQPHPLTSPLSELSVSALQYDHPFSHCMDGLTMERMDRRMLVSITQSIEDDVFGEVETKPIDSKVGPYPPTPEPENDTAPLLQPLVSQPPARSPVMMESTWPRRLIGRRRTVRQGGAVHNLPILPPLPSVLRRCVTDKKTLPRLSPFPEHQAKVDVALLGKSPLKGELLKDCSLQDWKILKEIEERKGVPPNSSQQEVSPEVIQEEEVQEEEPSKMPTVVERDEPAPKESQVTAAGNTDEENWDAVLEMVNNMWDEAWEDQETQLTGSLRQCWPLLQPPTGFGGSQAPSCSNSLVGVEDLLDMEKMNKDELKDSKEAKLQALLQHSLSTESQQLEKIEKKAVRGIIHVVDKQPEQTATSICLDLITVEAQVLMAEEHVNSSLKMSTVNEESPDSNHTLESDSGVYLTNRSHTSQDDFTVDVDRTLTDIDMGSTSSLNQVEEIAGDQSCRKEESTAKTYRNKVVIQSSVVGDLLSDPKESNRGSFKNPQHRSQFKNPESWKSENKTTVIRAGTDSPLPLSPSKHMARASTKLLDCGDMDPFVATDSFVYLAVSAKPQELSTTVKAVQKEALLSVTSTRPCLNPDECDFLSTDSFVYLAAPDCHLMGTEGHSMCSGSKDSDSDEDSGSRVDCAAGSAVEDSDWDSDLSDSEPEGSSSAKPGWDLWDELEQEVLPGLFDGDEQEQELEKLCGVALQQQQQQQRQIGWQAGLASEASVADGDGQKVLAVSESTEGEEIHTESFCALQ</sequence>
<reference evidence="2" key="1">
    <citation type="submission" date="2020-10" db="EMBL/GenBank/DDBJ databases">
        <title>Chromosome-scale genome assembly of the Allis shad, Alosa alosa.</title>
        <authorList>
            <person name="Margot Z."/>
            <person name="Christophe K."/>
            <person name="Cabau C."/>
            <person name="Louis A."/>
            <person name="Berthelot C."/>
            <person name="Parey E."/>
            <person name="Roest Crollius H."/>
            <person name="Montfort J."/>
            <person name="Robinson-Rechavi M."/>
            <person name="Bucao C."/>
            <person name="Bouchez O."/>
            <person name="Gislard M."/>
            <person name="Lluch J."/>
            <person name="Milhes M."/>
            <person name="Lampietro C."/>
            <person name="Lopez Roques C."/>
            <person name="Donnadieu C."/>
            <person name="Braasch I."/>
            <person name="Desvignes T."/>
            <person name="Postlethwait J."/>
            <person name="Bobe J."/>
            <person name="Guiguen Y."/>
        </authorList>
    </citation>
    <scope>NUCLEOTIDE SEQUENCE</scope>
    <source>
        <strain evidence="2">M-15738</strain>
        <tissue evidence="2">Blood</tissue>
    </source>
</reference>
<dbReference type="Proteomes" id="UP000823561">
    <property type="component" value="Chromosome 19"/>
</dbReference>
<dbReference type="EMBL" id="JADWDJ010000019">
    <property type="protein sequence ID" value="KAG5265506.1"/>
    <property type="molecule type" value="Genomic_DNA"/>
</dbReference>
<comment type="caution">
    <text evidence="2">The sequence shown here is derived from an EMBL/GenBank/DDBJ whole genome shotgun (WGS) entry which is preliminary data.</text>
</comment>
<feature type="region of interest" description="Disordered" evidence="1">
    <location>
        <begin position="847"/>
        <end position="899"/>
    </location>
</feature>
<feature type="region of interest" description="Disordered" evidence="1">
    <location>
        <begin position="426"/>
        <end position="476"/>
    </location>
</feature>
<dbReference type="AlphaFoldDB" id="A0AAV6FVX1"/>
<feature type="region of interest" description="Disordered" evidence="1">
    <location>
        <begin position="711"/>
        <end position="743"/>
    </location>
</feature>
<organism evidence="2 3">
    <name type="scientific">Alosa alosa</name>
    <name type="common">allis shad</name>
    <dbReference type="NCBI Taxonomy" id="278164"/>
    <lineage>
        <taxon>Eukaryota</taxon>
        <taxon>Metazoa</taxon>
        <taxon>Chordata</taxon>
        <taxon>Craniata</taxon>
        <taxon>Vertebrata</taxon>
        <taxon>Euteleostomi</taxon>
        <taxon>Actinopterygii</taxon>
        <taxon>Neopterygii</taxon>
        <taxon>Teleostei</taxon>
        <taxon>Clupei</taxon>
        <taxon>Clupeiformes</taxon>
        <taxon>Clupeoidei</taxon>
        <taxon>Clupeidae</taxon>
        <taxon>Alosa</taxon>
    </lineage>
</organism>
<proteinExistence type="predicted"/>